<proteinExistence type="inferred from homology"/>
<dbReference type="GO" id="GO:0016829">
    <property type="term" value="F:lyase activity"/>
    <property type="evidence" value="ECO:0007669"/>
    <property type="project" value="UniProtKB-KW"/>
</dbReference>
<dbReference type="InterPro" id="IPR012001">
    <property type="entry name" value="Thiamin_PyroP_enz_TPP-bd_dom"/>
</dbReference>
<reference evidence="8 9" key="1">
    <citation type="journal article" date="2003" name="Genome Res.">
        <title>Tropheryma whipplei twist: a human pathogenic Actinobacteria with a reduced genome.</title>
        <authorList>
            <person name="Raoult D."/>
            <person name="Ogata H."/>
            <person name="Audic S."/>
            <person name="Robert C."/>
            <person name="Suhre K."/>
            <person name="Drancourt M."/>
            <person name="Claverie J.-M."/>
        </authorList>
    </citation>
    <scope>NUCLEOTIDE SEQUENCE [LARGE SCALE GENOMIC DNA]</scope>
    <source>
        <strain evidence="8 9">Twist</strain>
    </source>
</reference>
<dbReference type="eggNOG" id="COG1165">
    <property type="taxonomic scope" value="Bacteria"/>
</dbReference>
<evidence type="ECO:0000256" key="2">
    <source>
        <dbReference type="ARBA" id="ARBA00022723"/>
    </source>
</evidence>
<keyword evidence="4 6" id="KW-0786">Thiamine pyrophosphate</keyword>
<dbReference type="PIRSF" id="PIRSF004983">
    <property type="entry name" value="MenD"/>
    <property type="match status" value="1"/>
</dbReference>
<keyword evidence="3 6" id="KW-0460">Magnesium</keyword>
<dbReference type="PANTHER" id="PTHR42916:SF1">
    <property type="entry name" value="PROTEIN PHYLLO, CHLOROPLASTIC"/>
    <property type="match status" value="1"/>
</dbReference>
<dbReference type="GO" id="GO:0070204">
    <property type="term" value="F:2-succinyl-5-enolpyruvyl-6-hydroxy-3-cyclohexene-1-carboxylic-acid synthase activity"/>
    <property type="evidence" value="ECO:0007669"/>
    <property type="project" value="UniProtKB-UniRule"/>
</dbReference>
<comment type="function">
    <text evidence="6">Catalyzes the thiamine diphosphate-dependent decarboxylation of 2-oxoglutarate and the subsequent addition of the resulting succinic semialdehyde-thiamine pyrophosphate anion to isochorismate to yield 2-succinyl-5-enolpyruvyl-6-hydroxy-3-cyclohexene-1-carboxylate (SEPHCHC).</text>
</comment>
<comment type="pathway">
    <text evidence="6">Quinol/quinone metabolism; 1,4-dihydroxy-2-naphthoate biosynthesis; 1,4-dihydroxy-2-naphthoate from chorismate: step 2/7.</text>
</comment>
<keyword evidence="5 6" id="KW-0464">Manganese</keyword>
<keyword evidence="8" id="KW-0456">Lyase</keyword>
<organism evidence="8 9">
    <name type="scientific">Tropheryma whipplei (strain Twist)</name>
    <name type="common">Whipple's bacillus</name>
    <dbReference type="NCBI Taxonomy" id="203267"/>
    <lineage>
        <taxon>Bacteria</taxon>
        <taxon>Bacillati</taxon>
        <taxon>Actinomycetota</taxon>
        <taxon>Actinomycetes</taxon>
        <taxon>Micrococcales</taxon>
        <taxon>Tropherymataceae</taxon>
        <taxon>Tropheryma</taxon>
    </lineage>
</organism>
<dbReference type="Gene3D" id="3.40.50.970">
    <property type="match status" value="2"/>
</dbReference>
<evidence type="ECO:0000259" key="7">
    <source>
        <dbReference type="Pfam" id="PF02776"/>
    </source>
</evidence>
<dbReference type="GO" id="GO:0030976">
    <property type="term" value="F:thiamine pyrophosphate binding"/>
    <property type="evidence" value="ECO:0007669"/>
    <property type="project" value="UniProtKB-UniRule"/>
</dbReference>
<dbReference type="CDD" id="cd07037">
    <property type="entry name" value="TPP_PYR_MenD"/>
    <property type="match status" value="1"/>
</dbReference>
<dbReference type="EC" id="2.2.1.9" evidence="6"/>
<evidence type="ECO:0000313" key="9">
    <source>
        <dbReference type="Proteomes" id="UP000002200"/>
    </source>
</evidence>
<dbReference type="Gene3D" id="3.40.50.1220">
    <property type="entry name" value="TPP-binding domain"/>
    <property type="match status" value="1"/>
</dbReference>
<name>Q83H03_TROWT</name>
<comment type="cofactor">
    <cofactor evidence="6">
        <name>Mg(2+)</name>
        <dbReference type="ChEBI" id="CHEBI:18420"/>
    </cofactor>
    <cofactor evidence="6">
        <name>Mn(2+)</name>
        <dbReference type="ChEBI" id="CHEBI:29035"/>
    </cofactor>
</comment>
<evidence type="ECO:0000313" key="8">
    <source>
        <dbReference type="EMBL" id="AAO44165.1"/>
    </source>
</evidence>
<evidence type="ECO:0000256" key="4">
    <source>
        <dbReference type="ARBA" id="ARBA00023052"/>
    </source>
</evidence>
<dbReference type="Pfam" id="PF02776">
    <property type="entry name" value="TPP_enzyme_N"/>
    <property type="match status" value="1"/>
</dbReference>
<dbReference type="GO" id="GO:0009234">
    <property type="term" value="P:menaquinone biosynthetic process"/>
    <property type="evidence" value="ECO:0007669"/>
    <property type="project" value="UniProtKB-UniRule"/>
</dbReference>
<sequence>MTCASGIAFCLLNLLAERGVRDIVVAPGARSQALALAAVALERAGLVRLTVRIDERVAAFTAFGMAKALDSPAVVITTSGSAVANLYPAVVEASHSFVPLIVITADRPRELHGKRSNQTMNQEKFFSHWVRFFCHIEQDVPGERVIDSALQAALGVSSLRGAGPGPVHINVAFDNPLSCAHAVQPGDNKGSALKHKKVLRSKRETLVLRKDDPPTVIIAGTGSGRRPADIACATGWPLVAEISSGSRFGPFLIKNYRNWLTENSLDIRRAIVFGHPTLSSEIPTFLTKRSIDTIVVAPFGREFYNPSGTARPVANVLVDEDSFSGIPLGAAKFASASAGCISQDVISSDRPRGHRVTRQQLVSEIWNITKEDEILFFGSSQLIRVADSILPGKRVTVFANRGLSGIDGNLSTAAGIAIATNRTTRVLVGDLTGVHDIGALLIPLMEAKYRLQIVIGNDFGGGIFDTLEVHATPSDYKRVLYVPCRVDFRLVSHAFGWKYTFCPDPNSLRKALKSRIFPHLLEVHLAV</sequence>
<comment type="similarity">
    <text evidence="6">Belongs to the TPP enzyme family. MenD subfamily.</text>
</comment>
<gene>
    <name evidence="6 8" type="primary">menD</name>
    <name evidence="8" type="ordered locus">TWT_068</name>
</gene>
<dbReference type="NCBIfam" id="TIGR00173">
    <property type="entry name" value="menD"/>
    <property type="match status" value="1"/>
</dbReference>
<dbReference type="KEGG" id="twh:TWT_068"/>
<comment type="catalytic activity">
    <reaction evidence="6">
        <text>isochorismate + 2-oxoglutarate + H(+) = 5-enolpyruvoyl-6-hydroxy-2-succinyl-cyclohex-3-ene-1-carboxylate + CO2</text>
        <dbReference type="Rhea" id="RHEA:25593"/>
        <dbReference type="ChEBI" id="CHEBI:15378"/>
        <dbReference type="ChEBI" id="CHEBI:16526"/>
        <dbReference type="ChEBI" id="CHEBI:16810"/>
        <dbReference type="ChEBI" id="CHEBI:29780"/>
        <dbReference type="ChEBI" id="CHEBI:58818"/>
        <dbReference type="EC" id="2.2.1.9"/>
    </reaction>
</comment>
<evidence type="ECO:0000256" key="1">
    <source>
        <dbReference type="ARBA" id="ARBA00022679"/>
    </source>
</evidence>
<dbReference type="Proteomes" id="UP000002200">
    <property type="component" value="Chromosome"/>
</dbReference>
<dbReference type="SUPFAM" id="SSF52518">
    <property type="entry name" value="Thiamin diphosphate-binding fold (THDP-binding)"/>
    <property type="match status" value="2"/>
</dbReference>
<keyword evidence="2 6" id="KW-0479">Metal-binding</keyword>
<dbReference type="RefSeq" id="WP_011102321.1">
    <property type="nucleotide sequence ID" value="NC_004572.3"/>
</dbReference>
<comment type="subunit">
    <text evidence="6">Homodimer.</text>
</comment>
<dbReference type="UniPathway" id="UPA01057">
    <property type="reaction ID" value="UER00164"/>
</dbReference>
<dbReference type="HOGENOM" id="CLU_006051_4_0_11"/>
<dbReference type="PANTHER" id="PTHR42916">
    <property type="entry name" value="2-SUCCINYL-5-ENOLPYRUVYL-6-HYDROXY-3-CYCLOHEXENE-1-CARBOXYLATE SYNTHASE"/>
    <property type="match status" value="1"/>
</dbReference>
<protein>
    <recommendedName>
        <fullName evidence="6">2-succinyl-5-enolpyruvyl-6-hydroxy-3-cyclohexene-1-carboxylate synthase</fullName>
        <shortName evidence="6">SEPHCHC synthase</shortName>
        <ecNumber evidence="6">2.2.1.9</ecNumber>
    </recommendedName>
    <alternativeName>
        <fullName evidence="6">Menaquinone biosynthesis protein MenD</fullName>
    </alternativeName>
</protein>
<dbReference type="InterPro" id="IPR029061">
    <property type="entry name" value="THDP-binding"/>
</dbReference>
<dbReference type="GO" id="GO:0000287">
    <property type="term" value="F:magnesium ion binding"/>
    <property type="evidence" value="ECO:0007669"/>
    <property type="project" value="UniProtKB-UniRule"/>
</dbReference>
<dbReference type="HAMAP" id="MF_01659">
    <property type="entry name" value="MenD"/>
    <property type="match status" value="1"/>
</dbReference>
<dbReference type="OrthoDB" id="9791859at2"/>
<dbReference type="STRING" id="203267.TWT_068"/>
<keyword evidence="9" id="KW-1185">Reference proteome</keyword>
<comment type="pathway">
    <text evidence="6">Quinol/quinone metabolism; menaquinone biosynthesis.</text>
</comment>
<dbReference type="GO" id="GO:0030145">
    <property type="term" value="F:manganese ion binding"/>
    <property type="evidence" value="ECO:0007669"/>
    <property type="project" value="UniProtKB-UniRule"/>
</dbReference>
<dbReference type="AlphaFoldDB" id="Q83H03"/>
<dbReference type="UniPathway" id="UPA00079"/>
<dbReference type="InterPro" id="IPR004433">
    <property type="entry name" value="MenaQ_synth_MenD"/>
</dbReference>
<evidence type="ECO:0000256" key="3">
    <source>
        <dbReference type="ARBA" id="ARBA00022842"/>
    </source>
</evidence>
<comment type="cofactor">
    <cofactor evidence="6">
        <name>thiamine diphosphate</name>
        <dbReference type="ChEBI" id="CHEBI:58937"/>
    </cofactor>
    <text evidence="6">Binds 1 thiamine pyrophosphate per subunit.</text>
</comment>
<accession>Q83H03</accession>
<keyword evidence="6" id="KW-0474">Menaquinone biosynthesis</keyword>
<feature type="domain" description="Thiamine pyrophosphate enzyme N-terminal TPP-binding" evidence="7">
    <location>
        <begin position="11"/>
        <end position="123"/>
    </location>
</feature>
<evidence type="ECO:0000256" key="5">
    <source>
        <dbReference type="ARBA" id="ARBA00023211"/>
    </source>
</evidence>
<dbReference type="EMBL" id="AE014184">
    <property type="protein sequence ID" value="AAO44165.1"/>
    <property type="molecule type" value="Genomic_DNA"/>
</dbReference>
<keyword evidence="1 6" id="KW-0808">Transferase</keyword>
<dbReference type="CDD" id="cd02009">
    <property type="entry name" value="TPP_SHCHC_synthase"/>
    <property type="match status" value="1"/>
</dbReference>
<evidence type="ECO:0000256" key="6">
    <source>
        <dbReference type="HAMAP-Rule" id="MF_01659"/>
    </source>
</evidence>